<feature type="non-terminal residue" evidence="6">
    <location>
        <position position="1"/>
    </location>
</feature>
<keyword evidence="7" id="KW-1185">Reference proteome</keyword>
<reference evidence="6 7" key="1">
    <citation type="submission" date="2021-01" db="EMBL/GenBank/DDBJ databases">
        <title>WGS of actinomycetes isolated from Thailand.</title>
        <authorList>
            <person name="Thawai C."/>
        </authorList>
    </citation>
    <scope>NUCLEOTIDE SEQUENCE [LARGE SCALE GENOMIC DNA]</scope>
    <source>
        <strain evidence="6 7">CA3R110</strain>
    </source>
</reference>
<dbReference type="InterPro" id="IPR036736">
    <property type="entry name" value="ACP-like_sf"/>
</dbReference>
<evidence type="ECO:0000256" key="1">
    <source>
        <dbReference type="ARBA" id="ARBA00022450"/>
    </source>
</evidence>
<feature type="domain" description="Carrier" evidence="5">
    <location>
        <begin position="287"/>
        <end position="365"/>
    </location>
</feature>
<dbReference type="SUPFAM" id="SSF47336">
    <property type="entry name" value="ACP-like"/>
    <property type="match status" value="1"/>
</dbReference>
<evidence type="ECO:0000313" key="6">
    <source>
        <dbReference type="EMBL" id="MBL1121081.1"/>
    </source>
</evidence>
<dbReference type="InterPro" id="IPR036291">
    <property type="entry name" value="NAD(P)-bd_dom_sf"/>
</dbReference>
<gene>
    <name evidence="6" type="ORF">JK364_54015</name>
</gene>
<dbReference type="InterPro" id="IPR050091">
    <property type="entry name" value="PKS_NRPS_Biosynth_Enz"/>
</dbReference>
<dbReference type="InterPro" id="IPR020806">
    <property type="entry name" value="PKS_PP-bd"/>
</dbReference>
<evidence type="ECO:0000313" key="7">
    <source>
        <dbReference type="Proteomes" id="UP000621510"/>
    </source>
</evidence>
<dbReference type="InterPro" id="IPR013968">
    <property type="entry name" value="PKS_KR"/>
</dbReference>
<keyword evidence="1" id="KW-0596">Phosphopantetheine</keyword>
<dbReference type="CDD" id="cd08956">
    <property type="entry name" value="KR_3_FAS_SDR_x"/>
    <property type="match status" value="1"/>
</dbReference>
<name>A0ABS1Q8U0_9ACTN</name>
<dbReference type="PANTHER" id="PTHR43775:SF51">
    <property type="entry name" value="INACTIVE PHENOLPHTHIOCEROL SYNTHESIS POLYKETIDE SYNTHASE TYPE I PKS1-RELATED"/>
    <property type="match status" value="1"/>
</dbReference>
<dbReference type="InterPro" id="IPR057326">
    <property type="entry name" value="KR_dom"/>
</dbReference>
<comment type="caution">
    <text evidence="6">The sequence shown here is derived from an EMBL/GenBank/DDBJ whole genome shotgun (WGS) entry which is preliminary data.</text>
</comment>
<dbReference type="SUPFAM" id="SSF51735">
    <property type="entry name" value="NAD(P)-binding Rossmann-fold domains"/>
    <property type="match status" value="1"/>
</dbReference>
<keyword evidence="4" id="KW-0511">Multifunctional enzyme</keyword>
<dbReference type="Pfam" id="PF08659">
    <property type="entry name" value="KR"/>
    <property type="match status" value="1"/>
</dbReference>
<dbReference type="SMART" id="SM00822">
    <property type="entry name" value="PKS_KR"/>
    <property type="match status" value="1"/>
</dbReference>
<organism evidence="6 7">
    <name type="scientific">Streptomyces endocoffeicus</name>
    <dbReference type="NCBI Taxonomy" id="2898945"/>
    <lineage>
        <taxon>Bacteria</taxon>
        <taxon>Bacillati</taxon>
        <taxon>Actinomycetota</taxon>
        <taxon>Actinomycetes</taxon>
        <taxon>Kitasatosporales</taxon>
        <taxon>Streptomycetaceae</taxon>
        <taxon>Streptomyces</taxon>
    </lineage>
</organism>
<dbReference type="Pfam" id="PF00550">
    <property type="entry name" value="PP-binding"/>
    <property type="match status" value="1"/>
</dbReference>
<dbReference type="Gene3D" id="1.10.1200.10">
    <property type="entry name" value="ACP-like"/>
    <property type="match status" value="1"/>
</dbReference>
<dbReference type="PANTHER" id="PTHR43775">
    <property type="entry name" value="FATTY ACID SYNTHASE"/>
    <property type="match status" value="1"/>
</dbReference>
<dbReference type="InterPro" id="IPR009081">
    <property type="entry name" value="PP-bd_ACP"/>
</dbReference>
<proteinExistence type="predicted"/>
<keyword evidence="2" id="KW-0597">Phosphoprotein</keyword>
<accession>A0ABS1Q8U0</accession>
<dbReference type="PROSITE" id="PS50075">
    <property type="entry name" value="CARRIER"/>
    <property type="match status" value="1"/>
</dbReference>
<dbReference type="SMART" id="SM00823">
    <property type="entry name" value="PKS_PP"/>
    <property type="match status" value="1"/>
</dbReference>
<dbReference type="EMBL" id="JAERRG010000112">
    <property type="protein sequence ID" value="MBL1121081.1"/>
    <property type="molecule type" value="Genomic_DNA"/>
</dbReference>
<evidence type="ECO:0000256" key="2">
    <source>
        <dbReference type="ARBA" id="ARBA00022553"/>
    </source>
</evidence>
<sequence>TGVALTEPVTIGEGTVLITGGTGSLGSLIARHLVTEHGVRDLVLTSRQGPDAGGATELTTELQQHGARVRTISCDLTDRAALARLIDETGPLTGVIHAAGALADATIDHLDTDALTTTFAPKADAAWHLHELTRDQDLTLFVVFSSLAGMLGSAGQANYAAANSFLDALIAHRRHQGLPGTSLAWGSWERTSGMTRHLVRADHDRLARSGLRPLTDEQGLKLFDAALATDLEQVVTAMFDLSTSGRSGAVPVLLRGLVRTPRRQAVGTSAGGDESWTRRIAMLAPEDREQSVLASVIEQVAQVLGHPDPGAIEPDQAFKSLGFDSLTAVEFRNQLSAMTGLRLPATLVFDYPAADAVTRHLLDQVSPAPTAAGPEDEMDEHELRRVLARVPVARFRDAGVLEALLKLAGPDPAQAPDAAEPDEDDLIDAMDAEALIRHVMDGTEA</sequence>
<dbReference type="RefSeq" id="WP_201858817.1">
    <property type="nucleotide sequence ID" value="NZ_JAERRG010000112.1"/>
</dbReference>
<dbReference type="Proteomes" id="UP000621510">
    <property type="component" value="Unassembled WGS sequence"/>
</dbReference>
<dbReference type="SMART" id="SM01294">
    <property type="entry name" value="PKS_PP_betabranch"/>
    <property type="match status" value="1"/>
</dbReference>
<evidence type="ECO:0000256" key="4">
    <source>
        <dbReference type="ARBA" id="ARBA00023268"/>
    </source>
</evidence>
<evidence type="ECO:0000256" key="3">
    <source>
        <dbReference type="ARBA" id="ARBA00022679"/>
    </source>
</evidence>
<dbReference type="Gene3D" id="3.40.50.720">
    <property type="entry name" value="NAD(P)-binding Rossmann-like Domain"/>
    <property type="match status" value="1"/>
</dbReference>
<protein>
    <submittedName>
        <fullName evidence="6">SDR family NAD(P)-dependent oxidoreductase</fullName>
    </submittedName>
</protein>
<keyword evidence="3" id="KW-0808">Transferase</keyword>
<evidence type="ECO:0000259" key="5">
    <source>
        <dbReference type="PROSITE" id="PS50075"/>
    </source>
</evidence>